<evidence type="ECO:0000313" key="2">
    <source>
        <dbReference type="Proteomes" id="UP001303046"/>
    </source>
</evidence>
<keyword evidence="2" id="KW-1185">Reference proteome</keyword>
<reference evidence="1 2" key="1">
    <citation type="submission" date="2023-08" db="EMBL/GenBank/DDBJ databases">
        <title>A Necator americanus chromosomal reference genome.</title>
        <authorList>
            <person name="Ilik V."/>
            <person name="Petrzelkova K.J."/>
            <person name="Pardy F."/>
            <person name="Fuh T."/>
            <person name="Niatou-Singa F.S."/>
            <person name="Gouil Q."/>
            <person name="Baker L."/>
            <person name="Ritchie M.E."/>
            <person name="Jex A.R."/>
            <person name="Gazzola D."/>
            <person name="Li H."/>
            <person name="Toshio Fujiwara R."/>
            <person name="Zhan B."/>
            <person name="Aroian R.V."/>
            <person name="Pafco B."/>
            <person name="Schwarz E.M."/>
        </authorList>
    </citation>
    <scope>NUCLEOTIDE SEQUENCE [LARGE SCALE GENOMIC DNA]</scope>
    <source>
        <strain evidence="1 2">Aroian</strain>
        <tissue evidence="1">Whole animal</tissue>
    </source>
</reference>
<organism evidence="1 2">
    <name type="scientific">Necator americanus</name>
    <name type="common">Human hookworm</name>
    <dbReference type="NCBI Taxonomy" id="51031"/>
    <lineage>
        <taxon>Eukaryota</taxon>
        <taxon>Metazoa</taxon>
        <taxon>Ecdysozoa</taxon>
        <taxon>Nematoda</taxon>
        <taxon>Chromadorea</taxon>
        <taxon>Rhabditida</taxon>
        <taxon>Rhabditina</taxon>
        <taxon>Rhabditomorpha</taxon>
        <taxon>Strongyloidea</taxon>
        <taxon>Ancylostomatidae</taxon>
        <taxon>Bunostominae</taxon>
        <taxon>Necator</taxon>
    </lineage>
</organism>
<comment type="caution">
    <text evidence="1">The sequence shown here is derived from an EMBL/GenBank/DDBJ whole genome shotgun (WGS) entry which is preliminary data.</text>
</comment>
<gene>
    <name evidence="1" type="primary">Necator_chrIV.g13464</name>
    <name evidence="1" type="ORF">RB195_000173</name>
</gene>
<protein>
    <submittedName>
        <fullName evidence="1">Uncharacterized protein</fullName>
    </submittedName>
</protein>
<accession>A0ABR1D8B7</accession>
<dbReference type="Proteomes" id="UP001303046">
    <property type="component" value="Unassembled WGS sequence"/>
</dbReference>
<proteinExistence type="predicted"/>
<evidence type="ECO:0000313" key="1">
    <source>
        <dbReference type="EMBL" id="KAK6746749.1"/>
    </source>
</evidence>
<sequence>MHPGKSTVGSILKFANNIQQRAELLGFLKDTPGYAYKADMVTLTCSKSMNQDSYNELNADPNPCRPPRAAQGLILIRSQILSAPMAKSSNSARALSTLLGSEQNLNDDPVMYLARYRHHMLKGKG</sequence>
<name>A0ABR1D8B7_NECAM</name>
<dbReference type="EMBL" id="JAVFWL010000004">
    <property type="protein sequence ID" value="KAK6746749.1"/>
    <property type="molecule type" value="Genomic_DNA"/>
</dbReference>